<dbReference type="Pfam" id="PF03357">
    <property type="entry name" value="Snf7"/>
    <property type="match status" value="1"/>
</dbReference>
<evidence type="ECO:0000313" key="5">
    <source>
        <dbReference type="EMBL" id="CAK6975127.1"/>
    </source>
</evidence>
<proteinExistence type="inferred from homology"/>
<dbReference type="AlphaFoldDB" id="A0AAV1PT01"/>
<dbReference type="Gene3D" id="1.10.287.1060">
    <property type="entry name" value="ESAT-6-like"/>
    <property type="match status" value="1"/>
</dbReference>
<dbReference type="PANTHER" id="PTHR22761">
    <property type="entry name" value="CHARGED MULTIVESICULAR BODY PROTEIN"/>
    <property type="match status" value="1"/>
</dbReference>
<feature type="compositionally biased region" description="Polar residues" evidence="4">
    <location>
        <begin position="165"/>
        <end position="184"/>
    </location>
</feature>
<keyword evidence="6" id="KW-1185">Reference proteome</keyword>
<evidence type="ECO:0000313" key="6">
    <source>
        <dbReference type="Proteomes" id="UP001314229"/>
    </source>
</evidence>
<evidence type="ECO:0000256" key="4">
    <source>
        <dbReference type="SAM" id="MobiDB-lite"/>
    </source>
</evidence>
<dbReference type="InterPro" id="IPR005024">
    <property type="entry name" value="Snf7_fam"/>
</dbReference>
<sequence length="205" mass="23757">MALFVKMFCGGEKVRKKKGQEDESEKLQDAEELLLKKKDFLKRKIDQELLCAKENSRKNRRVALQALRKMKRYEKNVKHIDCAVKAMKSAHEYMDIHSKVNDLIKNITEEHEGAREVSDTLYTSASVGVEFDENELQAELERLVRNQDESIFDNDIMEEQLPSPRVSSTASPSQPGKNHLVQTMSEEEEIEDALDHLRRWANEPL</sequence>
<dbReference type="Proteomes" id="UP001314229">
    <property type="component" value="Unassembled WGS sequence"/>
</dbReference>
<organism evidence="5 6">
    <name type="scientific">Scomber scombrus</name>
    <name type="common">Atlantic mackerel</name>
    <name type="synonym">Scomber vernalis</name>
    <dbReference type="NCBI Taxonomy" id="13677"/>
    <lineage>
        <taxon>Eukaryota</taxon>
        <taxon>Metazoa</taxon>
        <taxon>Chordata</taxon>
        <taxon>Craniata</taxon>
        <taxon>Vertebrata</taxon>
        <taxon>Euteleostomi</taxon>
        <taxon>Actinopterygii</taxon>
        <taxon>Neopterygii</taxon>
        <taxon>Teleostei</taxon>
        <taxon>Neoteleostei</taxon>
        <taxon>Acanthomorphata</taxon>
        <taxon>Pelagiaria</taxon>
        <taxon>Scombriformes</taxon>
        <taxon>Scombridae</taxon>
        <taxon>Scomber</taxon>
    </lineage>
</organism>
<evidence type="ECO:0000256" key="3">
    <source>
        <dbReference type="ARBA" id="ARBA00022753"/>
    </source>
</evidence>
<evidence type="ECO:0000256" key="1">
    <source>
        <dbReference type="ARBA" id="ARBA00004177"/>
    </source>
</evidence>
<evidence type="ECO:0000256" key="2">
    <source>
        <dbReference type="ARBA" id="ARBA00006190"/>
    </source>
</evidence>
<feature type="region of interest" description="Disordered" evidence="4">
    <location>
        <begin position="160"/>
        <end position="190"/>
    </location>
</feature>
<protein>
    <submittedName>
        <fullName evidence="5">Charged multivesicular body protein 4b-like</fullName>
    </submittedName>
</protein>
<gene>
    <name evidence="5" type="ORF">FSCOSCO3_A024866</name>
</gene>
<comment type="similarity">
    <text evidence="2">Belongs to the SNF7 family.</text>
</comment>
<name>A0AAV1PT01_SCOSC</name>
<comment type="caution">
    <text evidence="5">The sequence shown here is derived from an EMBL/GenBank/DDBJ whole genome shotgun (WGS) entry which is preliminary data.</text>
</comment>
<dbReference type="GO" id="GO:0009898">
    <property type="term" value="C:cytoplasmic side of plasma membrane"/>
    <property type="evidence" value="ECO:0007669"/>
    <property type="project" value="TreeGrafter"/>
</dbReference>
<dbReference type="GO" id="GO:0000815">
    <property type="term" value="C:ESCRT III complex"/>
    <property type="evidence" value="ECO:0007669"/>
    <property type="project" value="TreeGrafter"/>
</dbReference>
<reference evidence="5 6" key="1">
    <citation type="submission" date="2024-01" db="EMBL/GenBank/DDBJ databases">
        <authorList>
            <person name="Alioto T."/>
            <person name="Alioto T."/>
            <person name="Gomez Garrido J."/>
        </authorList>
    </citation>
    <scope>NUCLEOTIDE SEQUENCE [LARGE SCALE GENOMIC DNA]</scope>
</reference>
<accession>A0AAV1PT01</accession>
<dbReference type="GO" id="GO:0032511">
    <property type="term" value="P:late endosome to vacuole transport via multivesicular body sorting pathway"/>
    <property type="evidence" value="ECO:0007669"/>
    <property type="project" value="TreeGrafter"/>
</dbReference>
<dbReference type="GO" id="GO:0005771">
    <property type="term" value="C:multivesicular body"/>
    <property type="evidence" value="ECO:0007669"/>
    <property type="project" value="TreeGrafter"/>
</dbReference>
<keyword evidence="3" id="KW-0967">Endosome</keyword>
<dbReference type="GO" id="GO:0006900">
    <property type="term" value="P:vesicle budding from membrane"/>
    <property type="evidence" value="ECO:0007669"/>
    <property type="project" value="TreeGrafter"/>
</dbReference>
<comment type="subcellular location">
    <subcellularLocation>
        <location evidence="1">Endosome</location>
    </subcellularLocation>
</comment>
<dbReference type="PANTHER" id="PTHR22761:SF10">
    <property type="entry name" value="GH13992P"/>
    <property type="match status" value="1"/>
</dbReference>
<dbReference type="EMBL" id="CAWUFR010000285">
    <property type="protein sequence ID" value="CAK6975127.1"/>
    <property type="molecule type" value="Genomic_DNA"/>
</dbReference>